<organism evidence="2 3">
    <name type="scientific">Thermostaphylospora chromogena</name>
    <dbReference type="NCBI Taxonomy" id="35622"/>
    <lineage>
        <taxon>Bacteria</taxon>
        <taxon>Bacillati</taxon>
        <taxon>Actinomycetota</taxon>
        <taxon>Actinomycetes</taxon>
        <taxon>Streptosporangiales</taxon>
        <taxon>Thermomonosporaceae</taxon>
        <taxon>Thermostaphylospora</taxon>
    </lineage>
</organism>
<evidence type="ECO:0000313" key="3">
    <source>
        <dbReference type="Proteomes" id="UP000217103"/>
    </source>
</evidence>
<reference evidence="2 3" key="1">
    <citation type="submission" date="2016-10" db="EMBL/GenBank/DDBJ databases">
        <authorList>
            <person name="de Groot N.N."/>
        </authorList>
    </citation>
    <scope>NUCLEOTIDE SEQUENCE [LARGE SCALE GENOMIC DNA]</scope>
    <source>
        <strain evidence="2 3">DSM 43794</strain>
    </source>
</reference>
<feature type="coiled-coil region" evidence="1">
    <location>
        <begin position="32"/>
        <end position="62"/>
    </location>
</feature>
<accession>A0A1H1AW37</accession>
<dbReference type="Proteomes" id="UP000217103">
    <property type="component" value="Unassembled WGS sequence"/>
</dbReference>
<dbReference type="EMBL" id="FNKK01000002">
    <property type="protein sequence ID" value="SDQ43915.1"/>
    <property type="molecule type" value="Genomic_DNA"/>
</dbReference>
<evidence type="ECO:0000256" key="1">
    <source>
        <dbReference type="SAM" id="Coils"/>
    </source>
</evidence>
<name>A0A1H1AW37_9ACTN</name>
<dbReference type="AlphaFoldDB" id="A0A1H1AW37"/>
<gene>
    <name evidence="2" type="ORF">SAMN04489764_0681</name>
</gene>
<keyword evidence="1" id="KW-0175">Coiled coil</keyword>
<protein>
    <submittedName>
        <fullName evidence="2">Uncharacterized protein</fullName>
    </submittedName>
</protein>
<sequence>MTASIARPDLIPYMYDEVVRDRIRTLHREGERERLLRNLRRVRRAQRDEERARSRLRQALLRLT</sequence>
<keyword evidence="3" id="KW-1185">Reference proteome</keyword>
<dbReference type="RefSeq" id="WP_093257655.1">
    <property type="nucleotide sequence ID" value="NZ_FNKK01000002.1"/>
</dbReference>
<proteinExistence type="predicted"/>
<evidence type="ECO:0000313" key="2">
    <source>
        <dbReference type="EMBL" id="SDQ43915.1"/>
    </source>
</evidence>